<feature type="region of interest" description="Disordered" evidence="1">
    <location>
        <begin position="1"/>
        <end position="40"/>
    </location>
</feature>
<reference evidence="3" key="1">
    <citation type="journal article" date="2019" name="Syst. Appl. Microbiol.">
        <title>Flavobacterium circumlabens sp. nov. and Flavobacterium cupreum sp. nov., two psychrotrophic species isolated from Antarctic environmental samples.</title>
        <authorList>
            <person name="Kralova S."/>
            <person name="Busse H.-J."/>
            <person name="Svec P."/>
            <person name="Maslanova I."/>
            <person name="Stankova E."/>
            <person name="Bartak M."/>
            <person name="Sedlacek I."/>
        </authorList>
    </citation>
    <scope>NUCLEOTIDE SEQUENCE [LARGE SCALE GENOMIC DNA]</scope>
    <source>
        <strain evidence="3">CCM 8825</strain>
    </source>
</reference>
<dbReference type="AlphaFoldDB" id="A0A433ZZI3"/>
<evidence type="ECO:0000256" key="1">
    <source>
        <dbReference type="SAM" id="MobiDB-lite"/>
    </source>
</evidence>
<accession>A0A433ZZI3</accession>
<name>A0A433ZZI3_9FLAO</name>
<dbReference type="Proteomes" id="UP000288102">
    <property type="component" value="Unassembled WGS sequence"/>
</dbReference>
<proteinExistence type="predicted"/>
<feature type="compositionally biased region" description="Basic and acidic residues" evidence="1">
    <location>
        <begin position="1"/>
        <end position="16"/>
    </location>
</feature>
<feature type="non-terminal residue" evidence="2">
    <location>
        <position position="97"/>
    </location>
</feature>
<dbReference type="EMBL" id="QWDM01000225">
    <property type="protein sequence ID" value="RUT67533.1"/>
    <property type="molecule type" value="Genomic_DNA"/>
</dbReference>
<protein>
    <submittedName>
        <fullName evidence="2">Uncharacterized protein</fullName>
    </submittedName>
</protein>
<evidence type="ECO:0000313" key="2">
    <source>
        <dbReference type="EMBL" id="RUT67533.1"/>
    </source>
</evidence>
<keyword evidence="3" id="KW-1185">Reference proteome</keyword>
<feature type="non-terminal residue" evidence="2">
    <location>
        <position position="1"/>
    </location>
</feature>
<evidence type="ECO:0000313" key="3">
    <source>
        <dbReference type="Proteomes" id="UP000288102"/>
    </source>
</evidence>
<sequence length="97" mass="10924">EHRIRIERAVGRDEGQGPRGGVGLGRMDHDRAKARRQRRRRDVDVEADAVVLVDHEGARDPLQRGRLVGRLELQLLRVVVELRPLGAVLLFEAGQHA</sequence>
<comment type="caution">
    <text evidence="2">The sequence shown here is derived from an EMBL/GenBank/DDBJ whole genome shotgun (WGS) entry which is preliminary data.</text>
</comment>
<gene>
    <name evidence="2" type="ORF">D0817_25950</name>
</gene>
<organism evidence="2 3">
    <name type="scientific">Flavobacterium cupreum</name>
    <dbReference type="NCBI Taxonomy" id="2133766"/>
    <lineage>
        <taxon>Bacteria</taxon>
        <taxon>Pseudomonadati</taxon>
        <taxon>Bacteroidota</taxon>
        <taxon>Flavobacteriia</taxon>
        <taxon>Flavobacteriales</taxon>
        <taxon>Flavobacteriaceae</taxon>
        <taxon>Flavobacterium</taxon>
    </lineage>
</organism>